<feature type="compositionally biased region" description="Low complexity" evidence="6">
    <location>
        <begin position="1021"/>
        <end position="1030"/>
    </location>
</feature>
<dbReference type="RefSeq" id="WP_147063989.1">
    <property type="nucleotide sequence ID" value="NZ_BAABDN010000001.1"/>
</dbReference>
<evidence type="ECO:0000256" key="7">
    <source>
        <dbReference type="SAM" id="Phobius"/>
    </source>
</evidence>
<feature type="transmembrane region" description="Helical" evidence="7">
    <location>
        <begin position="6"/>
        <end position="24"/>
    </location>
</feature>
<keyword evidence="3" id="KW-0560">Oxidoreductase</keyword>
<feature type="compositionally biased region" description="Low complexity" evidence="6">
    <location>
        <begin position="1060"/>
        <end position="1084"/>
    </location>
</feature>
<comment type="caution">
    <text evidence="9">The sequence shown here is derived from an EMBL/GenBank/DDBJ whole genome shotgun (WGS) entry which is preliminary data.</text>
</comment>
<evidence type="ECO:0000256" key="2">
    <source>
        <dbReference type="ARBA" id="ARBA00022723"/>
    </source>
</evidence>
<dbReference type="PANTHER" id="PTHR43255">
    <property type="entry name" value="IRON-SULFUR-BINDING OXIDOREDUCTASE FADF-RELATED-RELATED"/>
    <property type="match status" value="1"/>
</dbReference>
<dbReference type="PROSITE" id="PS00198">
    <property type="entry name" value="4FE4S_FER_1"/>
    <property type="match status" value="1"/>
</dbReference>
<dbReference type="PROSITE" id="PS51379">
    <property type="entry name" value="4FE4S_FER_2"/>
    <property type="match status" value="2"/>
</dbReference>
<dbReference type="GO" id="GO:0051539">
    <property type="term" value="F:4 iron, 4 sulfur cluster binding"/>
    <property type="evidence" value="ECO:0007669"/>
    <property type="project" value="UniProtKB-KW"/>
</dbReference>
<dbReference type="GO" id="GO:0016491">
    <property type="term" value="F:oxidoreductase activity"/>
    <property type="evidence" value="ECO:0007669"/>
    <property type="project" value="UniProtKB-KW"/>
</dbReference>
<dbReference type="PANTHER" id="PTHR43255:SF1">
    <property type="entry name" value="IRON-SULFUR-BINDING OXIDOREDUCTASE FADF-RELATED"/>
    <property type="match status" value="1"/>
</dbReference>
<feature type="compositionally biased region" description="Low complexity" evidence="6">
    <location>
        <begin position="1092"/>
        <end position="1105"/>
    </location>
</feature>
<dbReference type="Gene3D" id="1.10.1060.10">
    <property type="entry name" value="Alpha-helical ferredoxin"/>
    <property type="match status" value="1"/>
</dbReference>
<evidence type="ECO:0000256" key="3">
    <source>
        <dbReference type="ARBA" id="ARBA00023002"/>
    </source>
</evidence>
<feature type="compositionally biased region" description="Acidic residues" evidence="6">
    <location>
        <begin position="1226"/>
        <end position="1240"/>
    </location>
</feature>
<dbReference type="OrthoDB" id="9794954at2"/>
<organism evidence="9 10">
    <name type="scientific">Knoellia locipacati</name>
    <dbReference type="NCBI Taxonomy" id="882824"/>
    <lineage>
        <taxon>Bacteria</taxon>
        <taxon>Bacillati</taxon>
        <taxon>Actinomycetota</taxon>
        <taxon>Actinomycetes</taxon>
        <taxon>Micrococcales</taxon>
        <taxon>Intrasporangiaceae</taxon>
        <taxon>Knoellia</taxon>
    </lineage>
</organism>
<feature type="transmembrane region" description="Helical" evidence="7">
    <location>
        <begin position="157"/>
        <end position="179"/>
    </location>
</feature>
<feature type="domain" description="4Fe-4S ferredoxin-type" evidence="8">
    <location>
        <begin position="404"/>
        <end position="436"/>
    </location>
</feature>
<name>A0A512T045_9MICO</name>
<evidence type="ECO:0000313" key="9">
    <source>
        <dbReference type="EMBL" id="GEQ13582.1"/>
    </source>
</evidence>
<keyword evidence="1" id="KW-0004">4Fe-4S</keyword>
<dbReference type="InterPro" id="IPR004017">
    <property type="entry name" value="Cys_rich_dom"/>
</dbReference>
<evidence type="ECO:0000313" key="10">
    <source>
        <dbReference type="Proteomes" id="UP000321793"/>
    </source>
</evidence>
<keyword evidence="7" id="KW-0472">Membrane</keyword>
<feature type="compositionally biased region" description="Low complexity" evidence="6">
    <location>
        <begin position="945"/>
        <end position="955"/>
    </location>
</feature>
<feature type="compositionally biased region" description="Basic and acidic residues" evidence="6">
    <location>
        <begin position="956"/>
        <end position="967"/>
    </location>
</feature>
<dbReference type="EMBL" id="BKBA01000007">
    <property type="protein sequence ID" value="GEQ13582.1"/>
    <property type="molecule type" value="Genomic_DNA"/>
</dbReference>
<dbReference type="Pfam" id="PF13187">
    <property type="entry name" value="Fer4_9"/>
    <property type="match status" value="1"/>
</dbReference>
<keyword evidence="7" id="KW-1133">Transmembrane helix</keyword>
<dbReference type="InterPro" id="IPR009051">
    <property type="entry name" value="Helical_ferredxn"/>
</dbReference>
<keyword evidence="5" id="KW-0411">Iron-sulfur</keyword>
<sequence>MSALQIVASAICFPLMLVGWALLFRQIGRFVALYRVGQADPRRTDSPMSRSVTLAKEFLGHTRMSRLPVVAVAHWFTALSFMLLFGTLVNAFGQLIKPEWQLPVIGHFPPYEWLTEVFAWTGLVGIVVLMVIRQLKHPRSAAGANGRRSRFFGSTWWQAYYVELTILGVTLCILTLRVLEAALTKVQHPEESIGLHFPLTGWLSGVFSGLSVDGLETWIVLVATVKIIISFAWMITISLTPTMGVAWHRFLAFPNIWFKREASGRTALGNLKPMTMGDGQPFSMEAMEALHGDEDTESEEEPVLGVGKVEDFTWKGLLDFSTCTECGRCQSQCPAWNTDKPLSPKMLMMTLRDHANAKSPWLTASEEARASLPAATTALAELPLIGQTGYDIDNPLTAYNPHGPDAVIDEDVLWSCTTCGACVEQCPVDIEHVDHIVDMRRYQTLIESAFPSELGGLFKNLESKGNPWGMGARARLDWAKDLPFEVKILGKDVESASEVDWLFWVGCAGAYEDRAKKTTRAVAELLDTAGVSFAVLGDGETCTGDSARRAGNEILFSMLAEQNIETLNDAGAQKIVVTCAHCFNTIKNEYPDLGGRFEVVHHTQLLNRLVRDKKLVPVARPSDAPGMSSAKNAASTAPSVTYHDPCYLGRHNGVYAPPRELIGALPGVELREMERSKEKSFCCGAGGARMWMEEKLGGRINMNRTEEALATGAERIAIGCPFCRVMISDGLTAKQSEGVGEDVEVVDVAQMLLAAVRRGSETDSDEGSVDESAAAAVASESAEYAGQSGSAAPAGAAAAGAAAAGGAAAATTADESEKDDSAQAETTRAETPVADIEADPWDEPAPAAKAAEPEAPKTEAPAAAAEADPWDEPAPSAAKTAEPEAPTSAAPAEDVDPWDEPSVPDSKAETPQTEAKASASEGAPSPEKMETAAAASTDDVDPWDEPATPAAATPKADAEDAKAEKSTPESTETPASAAAADDVDPWDEPAAPAAATSKADADKPQATEPDTAIDAPEAESTEVPATAAAADDVDPWDEPATPAAAAPTADADADADEPQAQEPDTATDASTAESTEAPATAAAADDVDPWDEPATPAAAAPTAAADELQAHEPDTASAADSEETTTEPEAHEADATEGDDTEEESPAPVAAQSDVANRDELLASPDPWDDADDLSERASLTTDAATAASNADEQPSSDVEGETSEVEPEDTTDVESEAESKVASDADPDVDAGDGDEAVDTTEKADDSKAPTAPAKPANADDLLNAPDPWD</sequence>
<dbReference type="AlphaFoldDB" id="A0A512T045"/>
<feature type="compositionally biased region" description="Low complexity" evidence="6">
    <location>
        <begin position="988"/>
        <end position="998"/>
    </location>
</feature>
<feature type="compositionally biased region" description="Low complexity" evidence="6">
    <location>
        <begin position="1250"/>
        <end position="1262"/>
    </location>
</feature>
<evidence type="ECO:0000256" key="4">
    <source>
        <dbReference type="ARBA" id="ARBA00023004"/>
    </source>
</evidence>
<keyword evidence="2" id="KW-0479">Metal-binding</keyword>
<gene>
    <name evidence="9" type="ORF">KLO01_16290</name>
</gene>
<feature type="transmembrane region" description="Helical" evidence="7">
    <location>
        <begin position="69"/>
        <end position="93"/>
    </location>
</feature>
<keyword evidence="7" id="KW-0812">Transmembrane</keyword>
<evidence type="ECO:0000256" key="1">
    <source>
        <dbReference type="ARBA" id="ARBA00022485"/>
    </source>
</evidence>
<evidence type="ECO:0000259" key="8">
    <source>
        <dbReference type="PROSITE" id="PS51379"/>
    </source>
</evidence>
<protein>
    <recommendedName>
        <fullName evidence="8">4Fe-4S ferredoxin-type domain-containing protein</fullName>
    </recommendedName>
</protein>
<feature type="region of interest" description="Disordered" evidence="6">
    <location>
        <begin position="810"/>
        <end position="1271"/>
    </location>
</feature>
<reference evidence="9 10" key="1">
    <citation type="submission" date="2019-07" db="EMBL/GenBank/DDBJ databases">
        <title>Whole genome shotgun sequence of Knoellia locipacati NBRC 109775.</title>
        <authorList>
            <person name="Hosoyama A."/>
            <person name="Uohara A."/>
            <person name="Ohji S."/>
            <person name="Ichikawa N."/>
        </authorList>
    </citation>
    <scope>NUCLEOTIDE SEQUENCE [LARGE SCALE GENOMIC DNA]</scope>
    <source>
        <strain evidence="9 10">NBRC 109775</strain>
    </source>
</reference>
<dbReference type="GO" id="GO:0005886">
    <property type="term" value="C:plasma membrane"/>
    <property type="evidence" value="ECO:0007669"/>
    <property type="project" value="TreeGrafter"/>
</dbReference>
<proteinExistence type="predicted"/>
<dbReference type="InterPro" id="IPR051460">
    <property type="entry name" value="HdrC_iron-sulfur_subunit"/>
</dbReference>
<feature type="transmembrane region" description="Helical" evidence="7">
    <location>
        <begin position="218"/>
        <end position="239"/>
    </location>
</feature>
<feature type="compositionally biased region" description="Low complexity" evidence="6">
    <location>
        <begin position="858"/>
        <end position="892"/>
    </location>
</feature>
<feature type="compositionally biased region" description="Low complexity" evidence="6">
    <location>
        <begin position="1038"/>
        <end position="1050"/>
    </location>
</feature>
<dbReference type="Proteomes" id="UP000321793">
    <property type="component" value="Unassembled WGS sequence"/>
</dbReference>
<dbReference type="InterPro" id="IPR017896">
    <property type="entry name" value="4Fe4S_Fe-S-bd"/>
</dbReference>
<dbReference type="InterPro" id="IPR017900">
    <property type="entry name" value="4Fe4S_Fe_S_CS"/>
</dbReference>
<dbReference type="GO" id="GO:0046872">
    <property type="term" value="F:metal ion binding"/>
    <property type="evidence" value="ECO:0007669"/>
    <property type="project" value="UniProtKB-KW"/>
</dbReference>
<feature type="compositionally biased region" description="Acidic residues" evidence="6">
    <location>
        <begin position="1135"/>
        <end position="1145"/>
    </location>
</feature>
<feature type="compositionally biased region" description="Low complexity" evidence="6">
    <location>
        <begin position="1178"/>
        <end position="1192"/>
    </location>
</feature>
<evidence type="ECO:0000256" key="5">
    <source>
        <dbReference type="ARBA" id="ARBA00023014"/>
    </source>
</evidence>
<feature type="domain" description="4Fe-4S ferredoxin-type" evidence="8">
    <location>
        <begin position="314"/>
        <end position="341"/>
    </location>
</feature>
<accession>A0A512T045</accession>
<feature type="compositionally biased region" description="Acidic residues" evidence="6">
    <location>
        <begin position="1199"/>
        <end position="1217"/>
    </location>
</feature>
<evidence type="ECO:0000256" key="6">
    <source>
        <dbReference type="SAM" id="MobiDB-lite"/>
    </source>
</evidence>
<dbReference type="Pfam" id="PF02754">
    <property type="entry name" value="CCG"/>
    <property type="match status" value="2"/>
</dbReference>
<dbReference type="SUPFAM" id="SSF46548">
    <property type="entry name" value="alpha-helical ferredoxin"/>
    <property type="match status" value="1"/>
</dbReference>
<feature type="compositionally biased region" description="Low complexity" evidence="6">
    <location>
        <begin position="968"/>
        <end position="980"/>
    </location>
</feature>
<keyword evidence="10" id="KW-1185">Reference proteome</keyword>
<keyword evidence="4" id="KW-0408">Iron</keyword>
<feature type="transmembrane region" description="Helical" evidence="7">
    <location>
        <begin position="113"/>
        <end position="132"/>
    </location>
</feature>